<evidence type="ECO:0000313" key="1">
    <source>
        <dbReference type="EMBL" id="QJD49583.1"/>
    </source>
</evidence>
<sequence>MSLTQRISDALVRVGGEIKAVRTLAASKYTKPSGGIPLGDLSSEVQVKMGPLEPPGEPGTNILGGVKNPPVAFGANENLPGYVYGTVAVDDEGVMSSLMLQMMANAVTIFRTGVDFAYQTPADEDLIDAQGLNLKLKKMIKAGLRWEQEILVQAGTRSFGGGGTPLGIHVPFRTRLYGIRYRFETVTTGGPTTGHVYLNGSTNLGEEASLQMPANNLTQIRDGLDIVIPAGSTLDLYVVSAGSGTIGKGLYMSLWGEYDLDGVSL</sequence>
<protein>
    <submittedName>
        <fullName evidence="1">Uncharacterized protein</fullName>
    </submittedName>
</protein>
<dbReference type="RefSeq" id="YP_009859415.1">
    <property type="nucleotide sequence ID" value="NC_048876.1"/>
</dbReference>
<dbReference type="Proteomes" id="UP000501526">
    <property type="component" value="Segment"/>
</dbReference>
<gene>
    <name evidence="1" type="primary">5</name>
    <name evidence="1" type="ORF">SEA_SECRETARIAT_5</name>
</gene>
<keyword evidence="2" id="KW-1185">Reference proteome</keyword>
<name>A0A6M3SUG3_9CAUD</name>
<dbReference type="GeneID" id="55630516"/>
<reference evidence="1 2" key="1">
    <citation type="submission" date="2020-04" db="EMBL/GenBank/DDBJ databases">
        <authorList>
            <person name="Chase M.A."/>
            <person name="Coleman C.N."/>
            <person name="Cunha M.O."/>
            <person name="Daffner M."/>
            <person name="Deam C.J."/>
            <person name="Deloso L.J."/>
            <person name="Desomma A.M."/>
            <person name="Gallardo J."/>
            <person name="Horne M.E."/>
            <person name="Kanahan O.P."/>
            <person name="Lam V."/>
            <person name="Morgan R.T."/>
            <person name="Mustor E.M."/>
            <person name="Ricardo-Iglesias M."/>
            <person name="Sartorio C.J."/>
            <person name="Sciacchitano A.R."/>
            <person name="Tvenstrup A.W."/>
            <person name="Wood A.R."/>
            <person name="Pollenz R.S."/>
            <person name="Garlena R.A."/>
            <person name="Russell D.A."/>
            <person name="Pope W.H."/>
            <person name="Jacobs-Sera D."/>
            <person name="Hatfull G.F."/>
        </authorList>
    </citation>
    <scope>NUCLEOTIDE SEQUENCE [LARGE SCALE GENOMIC DNA]</scope>
</reference>
<organism evidence="1 2">
    <name type="scientific">Gordonia phage Secretariat</name>
    <dbReference type="NCBI Taxonomy" id="2725616"/>
    <lineage>
        <taxon>Viruses</taxon>
        <taxon>Duplodnaviria</taxon>
        <taxon>Heunggongvirae</taxon>
        <taxon>Uroviricota</taxon>
        <taxon>Caudoviricetes</taxon>
        <taxon>Deejayvirinae</taxon>
        <taxon>Secretariatvirus</taxon>
        <taxon>Secretariatvirus secretariat</taxon>
    </lineage>
</organism>
<proteinExistence type="predicted"/>
<dbReference type="KEGG" id="vg:55630516"/>
<accession>A0A6M3SUG3</accession>
<evidence type="ECO:0000313" key="2">
    <source>
        <dbReference type="Proteomes" id="UP000501526"/>
    </source>
</evidence>
<dbReference type="EMBL" id="MT310850">
    <property type="protein sequence ID" value="QJD49583.1"/>
    <property type="molecule type" value="Genomic_DNA"/>
</dbReference>